<evidence type="ECO:0000256" key="5">
    <source>
        <dbReference type="ARBA" id="ARBA00022840"/>
    </source>
</evidence>
<dbReference type="GO" id="GO:0016887">
    <property type="term" value="F:ATP hydrolysis activity"/>
    <property type="evidence" value="ECO:0007669"/>
    <property type="project" value="InterPro"/>
</dbReference>
<dbReference type="SUPFAM" id="SSF52540">
    <property type="entry name" value="P-loop containing nucleoside triphosphate hydrolases"/>
    <property type="match status" value="1"/>
</dbReference>
<dbReference type="InterPro" id="IPR011703">
    <property type="entry name" value="ATPase_AAA-3"/>
</dbReference>
<dbReference type="EMBL" id="MGDI01000004">
    <property type="protein sequence ID" value="OGL55119.1"/>
    <property type="molecule type" value="Genomic_DNA"/>
</dbReference>
<evidence type="ECO:0000259" key="7">
    <source>
        <dbReference type="PROSITE" id="PS50045"/>
    </source>
</evidence>
<sequence length="341" mass="38559">MSVRQELKDSILEKIRSEKDPLDEFFCSHEVRESVLAVLVAGRHLLLEGPPGIGKTTAAKIIARLLPPMKVVEGCRFVCDPSFPDCPDCEKKKKEKQIKGITVQGRERFVRVQGSSELMPEDLIGDIDPVNALKYGIHDSRSFTPGKIQKANRKILFVDELNRVPQRTQNTLLQVLEEGVTTIGGFDIEVNVDTLVIATENPEEYAGVERISETLTDRFERVRVDYPTMEQEIEIIKKYGSQIDEVKVPDRMIFRIANISRKSRMEEDLDRLPSVRTTLSIYEQSQANAMLKGRKEVMGEDVEVAAKRVLLGRINLSGESSYYDEPESFIAKIITSSSNEE</sequence>
<reference evidence="8 9" key="1">
    <citation type="journal article" date="2016" name="Nat. Commun.">
        <title>Thousands of microbial genomes shed light on interconnected biogeochemical processes in an aquifer system.</title>
        <authorList>
            <person name="Anantharaman K."/>
            <person name="Brown C.T."/>
            <person name="Hug L.A."/>
            <person name="Sharon I."/>
            <person name="Castelle C.J."/>
            <person name="Probst A.J."/>
            <person name="Thomas B.C."/>
            <person name="Singh A."/>
            <person name="Wilkins M.J."/>
            <person name="Karaoz U."/>
            <person name="Brodie E.L."/>
            <person name="Williams K.H."/>
            <person name="Hubbard S.S."/>
            <person name="Banfield J.F."/>
        </authorList>
    </citation>
    <scope>NUCLEOTIDE SEQUENCE [LARGE SCALE GENOMIC DNA]</scope>
</reference>
<evidence type="ECO:0000313" key="9">
    <source>
        <dbReference type="Proteomes" id="UP000178082"/>
    </source>
</evidence>
<dbReference type="InterPro" id="IPR002078">
    <property type="entry name" value="Sigma_54_int"/>
</dbReference>
<proteinExistence type="inferred from homology"/>
<comment type="caution">
    <text evidence="8">The sequence shown here is derived from an EMBL/GenBank/DDBJ whole genome shotgun (WGS) entry which is preliminary data.</text>
</comment>
<dbReference type="SMART" id="SM00382">
    <property type="entry name" value="AAA"/>
    <property type="match status" value="1"/>
</dbReference>
<dbReference type="PANTHER" id="PTHR42759">
    <property type="entry name" value="MOXR FAMILY PROTEIN"/>
    <property type="match status" value="1"/>
</dbReference>
<evidence type="ECO:0000256" key="6">
    <source>
        <dbReference type="ARBA" id="ARBA00030759"/>
    </source>
</evidence>
<dbReference type="GO" id="GO:0006355">
    <property type="term" value="P:regulation of DNA-templated transcription"/>
    <property type="evidence" value="ECO:0007669"/>
    <property type="project" value="InterPro"/>
</dbReference>
<name>A0A1F7SMW6_9BACT</name>
<dbReference type="AlphaFoldDB" id="A0A1F7SMW6"/>
<dbReference type="Gene3D" id="1.10.8.80">
    <property type="entry name" value="Magnesium chelatase subunit I, C-Terminal domain"/>
    <property type="match status" value="1"/>
</dbReference>
<evidence type="ECO:0000256" key="3">
    <source>
        <dbReference type="ARBA" id="ARBA00022741"/>
    </source>
</evidence>
<evidence type="ECO:0000256" key="4">
    <source>
        <dbReference type="ARBA" id="ARBA00022801"/>
    </source>
</evidence>
<dbReference type="PIRSF" id="PIRSF002849">
    <property type="entry name" value="AAA_ATPase_chaperone_MoxR_prd"/>
    <property type="match status" value="1"/>
</dbReference>
<keyword evidence="4" id="KW-0378">Hydrolase</keyword>
<organism evidence="8 9">
    <name type="scientific">Candidatus Schekmanbacteria bacterium RIFCSPLOWO2_12_FULL_38_15</name>
    <dbReference type="NCBI Taxonomy" id="1817883"/>
    <lineage>
        <taxon>Bacteria</taxon>
        <taxon>Candidatus Schekmaniibacteriota</taxon>
    </lineage>
</organism>
<dbReference type="InterPro" id="IPR041628">
    <property type="entry name" value="ChlI/MoxR_AAA_lid"/>
</dbReference>
<keyword evidence="2" id="KW-0645">Protease</keyword>
<dbReference type="Pfam" id="PF17863">
    <property type="entry name" value="AAA_lid_2"/>
    <property type="match status" value="1"/>
</dbReference>
<dbReference type="GO" id="GO:0005524">
    <property type="term" value="F:ATP binding"/>
    <property type="evidence" value="ECO:0007669"/>
    <property type="project" value="UniProtKB-KW"/>
</dbReference>
<evidence type="ECO:0000256" key="1">
    <source>
        <dbReference type="ARBA" id="ARBA00005799"/>
    </source>
</evidence>
<keyword evidence="5" id="KW-0067">ATP-binding</keyword>
<comment type="similarity">
    <text evidence="1">Belongs to the Mg-chelatase subunits D/I family.</text>
</comment>
<dbReference type="PANTHER" id="PTHR42759:SF1">
    <property type="entry name" value="MAGNESIUM-CHELATASE SUBUNIT CHLD"/>
    <property type="match status" value="1"/>
</dbReference>
<dbReference type="Pfam" id="PF07726">
    <property type="entry name" value="AAA_3"/>
    <property type="match status" value="1"/>
</dbReference>
<keyword evidence="3" id="KW-0547">Nucleotide-binding</keyword>
<gene>
    <name evidence="8" type="ORF">A3G31_02660</name>
</gene>
<evidence type="ECO:0000313" key="8">
    <source>
        <dbReference type="EMBL" id="OGL55119.1"/>
    </source>
</evidence>
<dbReference type="Gene3D" id="3.40.50.300">
    <property type="entry name" value="P-loop containing nucleotide triphosphate hydrolases"/>
    <property type="match status" value="1"/>
</dbReference>
<accession>A0A1F7SMW6</accession>
<feature type="domain" description="Sigma-54 factor interaction" evidence="7">
    <location>
        <begin position="138"/>
        <end position="236"/>
    </location>
</feature>
<dbReference type="GO" id="GO:0006508">
    <property type="term" value="P:proteolysis"/>
    <property type="evidence" value="ECO:0007669"/>
    <property type="project" value="UniProtKB-KW"/>
</dbReference>
<evidence type="ECO:0000256" key="2">
    <source>
        <dbReference type="ARBA" id="ARBA00022670"/>
    </source>
</evidence>
<dbReference type="CDD" id="cd00009">
    <property type="entry name" value="AAA"/>
    <property type="match status" value="1"/>
</dbReference>
<dbReference type="InterPro" id="IPR000523">
    <property type="entry name" value="Mg_chelatse_chII-like_cat_dom"/>
</dbReference>
<dbReference type="InterPro" id="IPR027417">
    <property type="entry name" value="P-loop_NTPase"/>
</dbReference>
<protein>
    <recommendedName>
        <fullName evidence="6">Mg-protoporphyrin IX chelatase</fullName>
    </recommendedName>
</protein>
<dbReference type="Proteomes" id="UP000178082">
    <property type="component" value="Unassembled WGS sequence"/>
</dbReference>
<dbReference type="STRING" id="1817883.A3G31_02660"/>
<dbReference type="GO" id="GO:0008233">
    <property type="term" value="F:peptidase activity"/>
    <property type="evidence" value="ECO:0007669"/>
    <property type="project" value="UniProtKB-KW"/>
</dbReference>
<dbReference type="InterPro" id="IPR050764">
    <property type="entry name" value="CbbQ/NirQ/NorQ/GpvN"/>
</dbReference>
<dbReference type="Pfam" id="PF01078">
    <property type="entry name" value="Mg_chelatase"/>
    <property type="match status" value="1"/>
</dbReference>
<dbReference type="PROSITE" id="PS50045">
    <property type="entry name" value="SIGMA54_INTERACT_4"/>
    <property type="match status" value="1"/>
</dbReference>
<dbReference type="InterPro" id="IPR003593">
    <property type="entry name" value="AAA+_ATPase"/>
</dbReference>